<dbReference type="RefSeq" id="WP_189652953.1">
    <property type="nucleotide sequence ID" value="NZ_BMRC01000033.1"/>
</dbReference>
<evidence type="ECO:0000256" key="1">
    <source>
        <dbReference type="SAM" id="MobiDB-lite"/>
    </source>
</evidence>
<dbReference type="Gene3D" id="3.30.70.100">
    <property type="match status" value="1"/>
</dbReference>
<evidence type="ECO:0000313" key="4">
    <source>
        <dbReference type="Proteomes" id="UP001589647"/>
    </source>
</evidence>
<name>A0ABV5IDL0_9ACTN</name>
<dbReference type="SUPFAM" id="SSF54909">
    <property type="entry name" value="Dimeric alpha+beta barrel"/>
    <property type="match status" value="1"/>
</dbReference>
<dbReference type="InterPro" id="IPR011008">
    <property type="entry name" value="Dimeric_a/b-barrel"/>
</dbReference>
<feature type="region of interest" description="Disordered" evidence="1">
    <location>
        <begin position="109"/>
        <end position="146"/>
    </location>
</feature>
<dbReference type="Pfam" id="PF07978">
    <property type="entry name" value="NIPSNAP"/>
    <property type="match status" value="1"/>
</dbReference>
<protein>
    <submittedName>
        <fullName evidence="3">NIPSNAP family protein</fullName>
    </submittedName>
</protein>
<evidence type="ECO:0000313" key="3">
    <source>
        <dbReference type="EMBL" id="MFB9202629.1"/>
    </source>
</evidence>
<accession>A0ABV5IDL0</accession>
<keyword evidence="4" id="KW-1185">Reference proteome</keyword>
<feature type="domain" description="NIPSNAP" evidence="2">
    <location>
        <begin position="4"/>
        <end position="78"/>
    </location>
</feature>
<dbReference type="Proteomes" id="UP001589647">
    <property type="component" value="Unassembled WGS sequence"/>
</dbReference>
<dbReference type="InterPro" id="IPR012577">
    <property type="entry name" value="NIPSNAP"/>
</dbReference>
<sequence>MILEIRTYRLKPGTREDFVRIMREESLPLLAKAGIDVVAHGASLVDEDGHEEAYLIRAFPSREARDEQEDAFYGSAEWLRGPREGIVSRIDGYHTIVIEAGDDAVRALRRQPDRNDGGRGSGPPSEPAAMISGTAPSVPRGACPRP</sequence>
<proteinExistence type="predicted"/>
<comment type="caution">
    <text evidence="3">The sequence shown here is derived from an EMBL/GenBank/DDBJ whole genome shotgun (WGS) entry which is preliminary data.</text>
</comment>
<organism evidence="3 4">
    <name type="scientific">Nonomuraea spiralis</name>
    <dbReference type="NCBI Taxonomy" id="46182"/>
    <lineage>
        <taxon>Bacteria</taxon>
        <taxon>Bacillati</taxon>
        <taxon>Actinomycetota</taxon>
        <taxon>Actinomycetes</taxon>
        <taxon>Streptosporangiales</taxon>
        <taxon>Streptosporangiaceae</taxon>
        <taxon>Nonomuraea</taxon>
    </lineage>
</organism>
<dbReference type="EMBL" id="JBHMEI010000010">
    <property type="protein sequence ID" value="MFB9202629.1"/>
    <property type="molecule type" value="Genomic_DNA"/>
</dbReference>
<evidence type="ECO:0000259" key="2">
    <source>
        <dbReference type="Pfam" id="PF07978"/>
    </source>
</evidence>
<reference evidence="3 4" key="1">
    <citation type="submission" date="2024-09" db="EMBL/GenBank/DDBJ databases">
        <authorList>
            <person name="Sun Q."/>
            <person name="Mori K."/>
        </authorList>
    </citation>
    <scope>NUCLEOTIDE SEQUENCE [LARGE SCALE GENOMIC DNA]</scope>
    <source>
        <strain evidence="3 4">CCM 3426</strain>
    </source>
</reference>
<gene>
    <name evidence="3" type="ORF">ACFFV7_15640</name>
</gene>